<organism evidence="1">
    <name type="scientific">bioreactor metagenome</name>
    <dbReference type="NCBI Taxonomy" id="1076179"/>
    <lineage>
        <taxon>unclassified sequences</taxon>
        <taxon>metagenomes</taxon>
        <taxon>ecological metagenomes</taxon>
    </lineage>
</organism>
<reference evidence="1" key="1">
    <citation type="submission" date="2019-08" db="EMBL/GenBank/DDBJ databases">
        <authorList>
            <person name="Kucharzyk K."/>
            <person name="Murdoch R.W."/>
            <person name="Higgins S."/>
            <person name="Loffler F."/>
        </authorList>
    </citation>
    <scope>NUCLEOTIDE SEQUENCE</scope>
</reference>
<dbReference type="EMBL" id="VSSQ01105109">
    <property type="protein sequence ID" value="MPN45318.1"/>
    <property type="molecule type" value="Genomic_DNA"/>
</dbReference>
<dbReference type="AlphaFoldDB" id="A0A645I255"/>
<name>A0A645I255_9ZZZZ</name>
<sequence length="135" mass="14895">MVQIEGPIIVVFPFWEVFAAKGGCNARRLLKIGGPMDQGMVGKLMRIGSDEVYNRVLLCPYQGIEYGWYQFRGWGFGYYDNEIGVWIFTKGSDALQHHSPSHGFVLQIPSSGADGLAYAAAHPIQQACHFLQAGA</sequence>
<proteinExistence type="predicted"/>
<gene>
    <name evidence="1" type="ORF">SDC9_192885</name>
</gene>
<evidence type="ECO:0000313" key="1">
    <source>
        <dbReference type="EMBL" id="MPN45318.1"/>
    </source>
</evidence>
<comment type="caution">
    <text evidence="1">The sequence shown here is derived from an EMBL/GenBank/DDBJ whole genome shotgun (WGS) entry which is preliminary data.</text>
</comment>
<accession>A0A645I255</accession>
<protein>
    <submittedName>
        <fullName evidence="1">Uncharacterized protein</fullName>
    </submittedName>
</protein>